<protein>
    <submittedName>
        <fullName evidence="5">CRN13</fullName>
    </submittedName>
</protein>
<dbReference type="InterPro" id="IPR045379">
    <property type="entry name" value="Crinkler_N"/>
</dbReference>
<keyword evidence="3" id="KW-0964">Secreted</keyword>
<feature type="domain" description="Crinkler effector protein N-terminal" evidence="4">
    <location>
        <begin position="2"/>
        <end position="123"/>
    </location>
</feature>
<accession>A0A088G3Y0</accession>
<sequence length="441" mass="50159">MLKLFCVVVGEGRPFPVDIAADATVGDLKEKIKEKKPNSIRCDADALRLYLALKGGLQLKDGAWLSDEDPDLEGLSQPAEGNTVLSKYVNEERKMKETKKLSKFFSGGDYPAYCNDEKIHVVVIVPEDTTSAPRQLLAESARVEDKLWLVCGSITNASSIKGVRCRLYRLAGTYLGYYDPARTGKDSALWYEDKTLRIHILFETKENALRFDNALQEEPVTLGSPLNGQQVSTNVTQVNLIAVPNQLRRIYFMHYVPQESESPQDTISSISLTSSVTVVDPSTEEFCYQRIEDDRYFLPYGKAESCHLISRKESRDHKREFAKYDRDPNNRLALSREMHGYYDGLSYEVPIVNMIPGSIEEKPSIDKRYKVEIFVKVLDAQCVDRVFSRLKVGSTATDDPLVMRTFVYVEDPESFCFCMKWKHEDNEKRWGSFLSMTPAVD</sequence>
<dbReference type="GO" id="GO:0005576">
    <property type="term" value="C:extracellular region"/>
    <property type="evidence" value="ECO:0007669"/>
    <property type="project" value="UniProtKB-SubCell"/>
</dbReference>
<dbReference type="EMBL" id="KM213960">
    <property type="protein sequence ID" value="AIM56900.1"/>
    <property type="molecule type" value="Genomic_DNA"/>
</dbReference>
<evidence type="ECO:0000256" key="1">
    <source>
        <dbReference type="ARBA" id="ARBA00004340"/>
    </source>
</evidence>
<name>A0A088G3Y0_9STRA</name>
<evidence type="ECO:0000313" key="5">
    <source>
        <dbReference type="EMBL" id="AIM56900.1"/>
    </source>
</evidence>
<comment type="subcellular location">
    <subcellularLocation>
        <location evidence="1">Host cell</location>
    </subcellularLocation>
    <subcellularLocation>
        <location evidence="2">Secreted</location>
    </subcellularLocation>
</comment>
<evidence type="ECO:0000256" key="3">
    <source>
        <dbReference type="ARBA" id="ARBA00022525"/>
    </source>
</evidence>
<organism evidence="5">
    <name type="scientific">Aphanomyces euteiches</name>
    <dbReference type="NCBI Taxonomy" id="100861"/>
    <lineage>
        <taxon>Eukaryota</taxon>
        <taxon>Sar</taxon>
        <taxon>Stramenopiles</taxon>
        <taxon>Oomycota</taxon>
        <taxon>Saprolegniomycetes</taxon>
        <taxon>Saprolegniales</taxon>
        <taxon>Verrucalvaceae</taxon>
        <taxon>Aphanomyces</taxon>
    </lineage>
</organism>
<dbReference type="Pfam" id="PF20147">
    <property type="entry name" value="Crinkler"/>
    <property type="match status" value="1"/>
</dbReference>
<dbReference type="SUPFAM" id="SSF54236">
    <property type="entry name" value="Ubiquitin-like"/>
    <property type="match status" value="1"/>
</dbReference>
<dbReference type="CDD" id="cd17039">
    <property type="entry name" value="Ubl_ubiquitin_like"/>
    <property type="match status" value="1"/>
</dbReference>
<dbReference type="AlphaFoldDB" id="A0A088G3Y0"/>
<dbReference type="GO" id="GO:0043657">
    <property type="term" value="C:host cell"/>
    <property type="evidence" value="ECO:0007669"/>
    <property type="project" value="UniProtKB-SubCell"/>
</dbReference>
<dbReference type="VEuPathDB" id="FungiDB:AeMF1_005098"/>
<dbReference type="InterPro" id="IPR029071">
    <property type="entry name" value="Ubiquitin-like_domsf"/>
</dbReference>
<reference evidence="5" key="1">
    <citation type="submission" date="2014-07" db="EMBL/GenBank/DDBJ databases">
        <title>CRN13 effectors from plant and animal eukaryotic pathogens are DNA-binding proteins inducing host DNA damage.</title>
        <authorList>
            <person name="Ramirez-Garces D."/>
            <person name="Camborde L."/>
            <person name="Pel M.J."/>
            <person name="Jauneau A."/>
            <person name="Martinez Y."/>
            <person name="Neant I."/>
            <person name="Leclerc C."/>
            <person name="Moreau M."/>
            <person name="Dumas B."/>
            <person name="Gaulin E."/>
        </authorList>
    </citation>
    <scope>NUCLEOTIDE SEQUENCE</scope>
    <source>
        <strain evidence="5">ATCC 201684</strain>
    </source>
</reference>
<evidence type="ECO:0000259" key="4">
    <source>
        <dbReference type="Pfam" id="PF20147"/>
    </source>
</evidence>
<evidence type="ECO:0000256" key="2">
    <source>
        <dbReference type="ARBA" id="ARBA00004613"/>
    </source>
</evidence>
<proteinExistence type="predicted"/>